<evidence type="ECO:0000313" key="3">
    <source>
        <dbReference type="Proteomes" id="UP001341840"/>
    </source>
</evidence>
<evidence type="ECO:0000313" key="2">
    <source>
        <dbReference type="EMBL" id="MED6122689.1"/>
    </source>
</evidence>
<dbReference type="Proteomes" id="UP001341840">
    <property type="component" value="Unassembled WGS sequence"/>
</dbReference>
<keyword evidence="3" id="KW-1185">Reference proteome</keyword>
<gene>
    <name evidence="2" type="ORF">PIB30_042169</name>
</gene>
<protein>
    <recommendedName>
        <fullName evidence="4">Retrotransposon Copia-like N-terminal domain-containing protein</fullName>
    </recommendedName>
</protein>
<name>A0ABU6RFS5_9FABA</name>
<comment type="caution">
    <text evidence="2">The sequence shown here is derived from an EMBL/GenBank/DDBJ whole genome shotgun (WGS) entry which is preliminary data.</text>
</comment>
<accession>A0ABU6RFS5</accession>
<reference evidence="2 3" key="1">
    <citation type="journal article" date="2023" name="Plants (Basel)">
        <title>Bridging the Gap: Combining Genomics and Transcriptomics Approaches to Understand Stylosanthes scabra, an Orphan Legume from the Brazilian Caatinga.</title>
        <authorList>
            <person name="Ferreira-Neto J.R.C."/>
            <person name="da Silva M.D."/>
            <person name="Binneck E."/>
            <person name="de Melo N.F."/>
            <person name="da Silva R.H."/>
            <person name="de Melo A.L.T.M."/>
            <person name="Pandolfi V."/>
            <person name="Bustamante F.O."/>
            <person name="Brasileiro-Vidal A.C."/>
            <person name="Benko-Iseppon A.M."/>
        </authorList>
    </citation>
    <scope>NUCLEOTIDE SEQUENCE [LARGE SCALE GENOMIC DNA]</scope>
    <source>
        <tissue evidence="2">Leaves</tissue>
    </source>
</reference>
<proteinExistence type="predicted"/>
<dbReference type="EMBL" id="JASCZI010030446">
    <property type="protein sequence ID" value="MED6122689.1"/>
    <property type="molecule type" value="Genomic_DNA"/>
</dbReference>
<evidence type="ECO:0008006" key="4">
    <source>
        <dbReference type="Google" id="ProtNLM"/>
    </source>
</evidence>
<organism evidence="2 3">
    <name type="scientific">Stylosanthes scabra</name>
    <dbReference type="NCBI Taxonomy" id="79078"/>
    <lineage>
        <taxon>Eukaryota</taxon>
        <taxon>Viridiplantae</taxon>
        <taxon>Streptophyta</taxon>
        <taxon>Embryophyta</taxon>
        <taxon>Tracheophyta</taxon>
        <taxon>Spermatophyta</taxon>
        <taxon>Magnoliopsida</taxon>
        <taxon>eudicotyledons</taxon>
        <taxon>Gunneridae</taxon>
        <taxon>Pentapetalae</taxon>
        <taxon>rosids</taxon>
        <taxon>fabids</taxon>
        <taxon>Fabales</taxon>
        <taxon>Fabaceae</taxon>
        <taxon>Papilionoideae</taxon>
        <taxon>50 kb inversion clade</taxon>
        <taxon>dalbergioids sensu lato</taxon>
        <taxon>Dalbergieae</taxon>
        <taxon>Pterocarpus clade</taxon>
        <taxon>Stylosanthes</taxon>
    </lineage>
</organism>
<evidence type="ECO:0000256" key="1">
    <source>
        <dbReference type="SAM" id="MobiDB-lite"/>
    </source>
</evidence>
<sequence length="96" mass="10687">MLGLHILPANKLDEDNFSTWHKSVFLTVRTLELESHFDSTKMPPQFEEIASSDEKDSKSASSGSTNTEGEPVPTTKKAASDSIKIVQESEKYVEWA</sequence>
<feature type="region of interest" description="Disordered" evidence="1">
    <location>
        <begin position="39"/>
        <end position="81"/>
    </location>
</feature>